<name>N1PE62_DOTSN</name>
<dbReference type="HOGENOM" id="CLU_1695418_0_0_1"/>
<reference evidence="1 2" key="2">
    <citation type="journal article" date="2012" name="PLoS Pathog.">
        <title>Diverse lifestyles and strategies of plant pathogenesis encoded in the genomes of eighteen Dothideomycetes fungi.</title>
        <authorList>
            <person name="Ohm R.A."/>
            <person name="Feau N."/>
            <person name="Henrissat B."/>
            <person name="Schoch C.L."/>
            <person name="Horwitz B.A."/>
            <person name="Barry K.W."/>
            <person name="Condon B.J."/>
            <person name="Copeland A.C."/>
            <person name="Dhillon B."/>
            <person name="Glaser F."/>
            <person name="Hesse C.N."/>
            <person name="Kosti I."/>
            <person name="LaButti K."/>
            <person name="Lindquist E.A."/>
            <person name="Lucas S."/>
            <person name="Salamov A.A."/>
            <person name="Bradshaw R.E."/>
            <person name="Ciuffetti L."/>
            <person name="Hamelin R.C."/>
            <person name="Kema G.H.J."/>
            <person name="Lawrence C."/>
            <person name="Scott J.A."/>
            <person name="Spatafora J.W."/>
            <person name="Turgeon B.G."/>
            <person name="de Wit P.J.G.M."/>
            <person name="Zhong S."/>
            <person name="Goodwin S.B."/>
            <person name="Grigoriev I.V."/>
        </authorList>
    </citation>
    <scope>NUCLEOTIDE SEQUENCE [LARGE SCALE GENOMIC DNA]</scope>
    <source>
        <strain evidence="2">NZE10 / CBS 128990</strain>
    </source>
</reference>
<organism evidence="1 2">
    <name type="scientific">Dothistroma septosporum (strain NZE10 / CBS 128990)</name>
    <name type="common">Red band needle blight fungus</name>
    <name type="synonym">Mycosphaerella pini</name>
    <dbReference type="NCBI Taxonomy" id="675120"/>
    <lineage>
        <taxon>Eukaryota</taxon>
        <taxon>Fungi</taxon>
        <taxon>Dikarya</taxon>
        <taxon>Ascomycota</taxon>
        <taxon>Pezizomycotina</taxon>
        <taxon>Dothideomycetes</taxon>
        <taxon>Dothideomycetidae</taxon>
        <taxon>Mycosphaerellales</taxon>
        <taxon>Mycosphaerellaceae</taxon>
        <taxon>Dothistroma</taxon>
    </lineage>
</organism>
<protein>
    <submittedName>
        <fullName evidence="1">Uncharacterized protein</fullName>
    </submittedName>
</protein>
<dbReference type="EMBL" id="KB446544">
    <property type="protein sequence ID" value="EME39865.1"/>
    <property type="molecule type" value="Genomic_DNA"/>
</dbReference>
<evidence type="ECO:0000313" key="2">
    <source>
        <dbReference type="Proteomes" id="UP000016933"/>
    </source>
</evidence>
<reference evidence="2" key="1">
    <citation type="journal article" date="2012" name="PLoS Genet.">
        <title>The genomes of the fungal plant pathogens Cladosporium fulvum and Dothistroma septosporum reveal adaptation to different hosts and lifestyles but also signatures of common ancestry.</title>
        <authorList>
            <person name="de Wit P.J.G.M."/>
            <person name="van der Burgt A."/>
            <person name="Oekmen B."/>
            <person name="Stergiopoulos I."/>
            <person name="Abd-Elsalam K.A."/>
            <person name="Aerts A.L."/>
            <person name="Bahkali A.H."/>
            <person name="Beenen H.G."/>
            <person name="Chettri P."/>
            <person name="Cox M.P."/>
            <person name="Datema E."/>
            <person name="de Vries R.P."/>
            <person name="Dhillon B."/>
            <person name="Ganley A.R."/>
            <person name="Griffiths S.A."/>
            <person name="Guo Y."/>
            <person name="Hamelin R.C."/>
            <person name="Henrissat B."/>
            <person name="Kabir M.S."/>
            <person name="Jashni M.K."/>
            <person name="Kema G."/>
            <person name="Klaubauf S."/>
            <person name="Lapidus A."/>
            <person name="Levasseur A."/>
            <person name="Lindquist E."/>
            <person name="Mehrabi R."/>
            <person name="Ohm R.A."/>
            <person name="Owen T.J."/>
            <person name="Salamov A."/>
            <person name="Schwelm A."/>
            <person name="Schijlen E."/>
            <person name="Sun H."/>
            <person name="van den Burg H.A."/>
            <person name="van Ham R.C.H.J."/>
            <person name="Zhang S."/>
            <person name="Goodwin S.B."/>
            <person name="Grigoriev I.V."/>
            <person name="Collemare J."/>
            <person name="Bradshaw R.E."/>
        </authorList>
    </citation>
    <scope>NUCLEOTIDE SEQUENCE [LARGE SCALE GENOMIC DNA]</scope>
    <source>
        <strain evidence="2">NZE10 / CBS 128990</strain>
    </source>
</reference>
<accession>N1PE62</accession>
<evidence type="ECO:0000313" key="1">
    <source>
        <dbReference type="EMBL" id="EME39865.1"/>
    </source>
</evidence>
<keyword evidence="2" id="KW-1185">Reference proteome</keyword>
<dbReference type="OrthoDB" id="2151789at2759"/>
<dbReference type="AlphaFoldDB" id="N1PE62"/>
<dbReference type="OMA" id="ISEPMIS"/>
<proteinExistence type="predicted"/>
<gene>
    <name evidence="1" type="ORF">DOTSEDRAFT_27820</name>
</gene>
<dbReference type="STRING" id="675120.N1PE62"/>
<sequence length="155" mass="17235">MATKIDVLRLLAVNRQAFWSITLKNSADLMKTIVNEVWYPAIQPLMKVEGFVGALVFQPLTEPIIEHFAKNGDNGLGMDYTGGPLVTVDLDFQWNSTSGDDQILSIEEDIIAKSKTCAESRGLSHRYIDQNYACIKRDVFAGCGPQSKARLLKVQ</sequence>
<dbReference type="Proteomes" id="UP000016933">
    <property type="component" value="Unassembled WGS sequence"/>
</dbReference>